<dbReference type="Proteomes" id="UP000694620">
    <property type="component" value="Chromosome 12"/>
</dbReference>
<keyword evidence="9 13" id="KW-0472">Membrane</keyword>
<feature type="compositionally biased region" description="Basic and acidic residues" evidence="12">
    <location>
        <begin position="151"/>
        <end position="163"/>
    </location>
</feature>
<organism evidence="15 16">
    <name type="scientific">Erpetoichthys calabaricus</name>
    <name type="common">Rope fish</name>
    <name type="synonym">Calamoichthys calabaricus</name>
    <dbReference type="NCBI Taxonomy" id="27687"/>
    <lineage>
        <taxon>Eukaryota</taxon>
        <taxon>Metazoa</taxon>
        <taxon>Chordata</taxon>
        <taxon>Craniata</taxon>
        <taxon>Vertebrata</taxon>
        <taxon>Euteleostomi</taxon>
        <taxon>Actinopterygii</taxon>
        <taxon>Polypteriformes</taxon>
        <taxon>Polypteridae</taxon>
        <taxon>Erpetoichthys</taxon>
    </lineage>
</organism>
<evidence type="ECO:0000256" key="10">
    <source>
        <dbReference type="ARBA" id="ARBA00037814"/>
    </source>
</evidence>
<evidence type="ECO:0000256" key="2">
    <source>
        <dbReference type="ARBA" id="ARBA00008763"/>
    </source>
</evidence>
<evidence type="ECO:0000256" key="3">
    <source>
        <dbReference type="ARBA" id="ARBA00022475"/>
    </source>
</evidence>
<keyword evidence="8 13" id="KW-1133">Transmembrane helix</keyword>
<evidence type="ECO:0000256" key="6">
    <source>
        <dbReference type="ARBA" id="ARBA00022889"/>
    </source>
</evidence>
<dbReference type="PANTHER" id="PTHR15076">
    <property type="entry name" value="CD99/MIC2 PROTEIN RELATED"/>
    <property type="match status" value="1"/>
</dbReference>
<dbReference type="InterPro" id="IPR022078">
    <property type="entry name" value="CD99L2"/>
</dbReference>
<evidence type="ECO:0000256" key="1">
    <source>
        <dbReference type="ARBA" id="ARBA00004282"/>
    </source>
</evidence>
<sequence>MASTTAWLLLAGLSVLVLKADISEAFDLEDVFNFKDKKLGINNQDGILGLGVGEKKNTKEQGWITLRKKLLMRKRRADGDFNLEDALDAFNDDDKMTTTTKAPVKTTTKAPPTTTTTTRSTTTKATITKKPSYPNPKPAKNPDDFSLADALDEKNDRTDEKNRGGGNAGGKSFSDDDLLGIVDSGYSPDNPRSKGNTDDRDTTVNIQETTTIAGIASALAMALIGAVTSYISYQQKKFCFSIQQGLNAQQVKGENLEAGLAEDQHAQQNLLQSPSEPPVKV</sequence>
<feature type="region of interest" description="Disordered" evidence="12">
    <location>
        <begin position="93"/>
        <end position="203"/>
    </location>
</feature>
<feature type="compositionally biased region" description="Basic and acidic residues" evidence="12">
    <location>
        <begin position="191"/>
        <end position="202"/>
    </location>
</feature>
<evidence type="ECO:0000256" key="5">
    <source>
        <dbReference type="ARBA" id="ARBA00022729"/>
    </source>
</evidence>
<keyword evidence="16" id="KW-1185">Reference proteome</keyword>
<keyword evidence="5 14" id="KW-0732">Signal</keyword>
<keyword evidence="3" id="KW-1003">Cell membrane</keyword>
<dbReference type="GO" id="GO:0005886">
    <property type="term" value="C:plasma membrane"/>
    <property type="evidence" value="ECO:0007669"/>
    <property type="project" value="UniProtKB-SubCell"/>
</dbReference>
<feature type="transmembrane region" description="Helical" evidence="13">
    <location>
        <begin position="212"/>
        <end position="233"/>
    </location>
</feature>
<evidence type="ECO:0000256" key="7">
    <source>
        <dbReference type="ARBA" id="ARBA00022949"/>
    </source>
</evidence>
<accession>A0A8C4TA91</accession>
<dbReference type="Ensembl" id="ENSECRT00000028366.1">
    <property type="protein sequence ID" value="ENSECRP00000027788.1"/>
    <property type="gene ID" value="ENSECRG00000018827.1"/>
</dbReference>
<keyword evidence="4 13" id="KW-0812">Transmembrane</keyword>
<dbReference type="GO" id="GO:0007155">
    <property type="term" value="P:cell adhesion"/>
    <property type="evidence" value="ECO:0007669"/>
    <property type="project" value="UniProtKB-KW"/>
</dbReference>
<evidence type="ECO:0000256" key="12">
    <source>
        <dbReference type="SAM" id="MobiDB-lite"/>
    </source>
</evidence>
<evidence type="ECO:0000313" key="15">
    <source>
        <dbReference type="Ensembl" id="ENSECRP00000027788.1"/>
    </source>
</evidence>
<feature type="signal peptide" evidence="14">
    <location>
        <begin position="1"/>
        <end position="25"/>
    </location>
</feature>
<dbReference type="GeneID" id="114662578"/>
<dbReference type="RefSeq" id="XP_028671955.1">
    <property type="nucleotide sequence ID" value="XM_028816122.2"/>
</dbReference>
<reference evidence="15" key="1">
    <citation type="submission" date="2021-06" db="EMBL/GenBank/DDBJ databases">
        <authorList>
            <consortium name="Wellcome Sanger Institute Data Sharing"/>
        </authorList>
    </citation>
    <scope>NUCLEOTIDE SEQUENCE [LARGE SCALE GENOMIC DNA]</scope>
</reference>
<evidence type="ECO:0000256" key="8">
    <source>
        <dbReference type="ARBA" id="ARBA00022989"/>
    </source>
</evidence>
<dbReference type="Pfam" id="PF12301">
    <property type="entry name" value="CD99L2"/>
    <property type="match status" value="1"/>
</dbReference>
<evidence type="ECO:0000256" key="9">
    <source>
        <dbReference type="ARBA" id="ARBA00023136"/>
    </source>
</evidence>
<comment type="similarity">
    <text evidence="2">Belongs to the CD99 family.</text>
</comment>
<evidence type="ECO:0000256" key="13">
    <source>
        <dbReference type="SAM" id="Phobius"/>
    </source>
</evidence>
<feature type="chain" id="PRO_5034665186" description="CD99 antigen-like protein 2" evidence="14">
    <location>
        <begin position="26"/>
        <end position="281"/>
    </location>
</feature>
<evidence type="ECO:0000256" key="11">
    <source>
        <dbReference type="ARBA" id="ARBA00040427"/>
    </source>
</evidence>
<keyword evidence="6" id="KW-0130">Cell adhesion</keyword>
<proteinExistence type="inferred from homology"/>
<evidence type="ECO:0000313" key="16">
    <source>
        <dbReference type="Proteomes" id="UP000694620"/>
    </source>
</evidence>
<reference evidence="15" key="3">
    <citation type="submission" date="2025-09" db="UniProtKB">
        <authorList>
            <consortium name="Ensembl"/>
        </authorList>
    </citation>
    <scope>IDENTIFICATION</scope>
</reference>
<evidence type="ECO:0000256" key="4">
    <source>
        <dbReference type="ARBA" id="ARBA00022692"/>
    </source>
</evidence>
<name>A0A8C4TA91_ERPCA</name>
<feature type="compositionally biased region" description="Low complexity" evidence="12">
    <location>
        <begin position="97"/>
        <end position="131"/>
    </location>
</feature>
<gene>
    <name evidence="15" type="primary">CD99L2</name>
    <name evidence="15" type="synonym">cd99l2</name>
</gene>
<dbReference type="GO" id="GO:0070161">
    <property type="term" value="C:anchoring junction"/>
    <property type="evidence" value="ECO:0007669"/>
    <property type="project" value="UniProtKB-SubCell"/>
</dbReference>
<dbReference type="PANTHER" id="PTHR15076:SF12">
    <property type="entry name" value="CD99 ANTIGEN-LIKE PROTEIN 2"/>
    <property type="match status" value="1"/>
</dbReference>
<dbReference type="CTD" id="83692"/>
<dbReference type="GeneTree" id="ENSGT00940000154344"/>
<comment type="subcellular location">
    <subcellularLocation>
        <location evidence="1">Cell junction</location>
    </subcellularLocation>
    <subcellularLocation>
        <location evidence="10">Cell membrane</location>
        <topology evidence="10">Single-pass type I membrane protein</topology>
        <orientation evidence="10">Extracellular side</orientation>
    </subcellularLocation>
</comment>
<dbReference type="AlphaFoldDB" id="A0A8C4TA91"/>
<evidence type="ECO:0000256" key="14">
    <source>
        <dbReference type="SAM" id="SignalP"/>
    </source>
</evidence>
<protein>
    <recommendedName>
        <fullName evidence="11">CD99 antigen-like protein 2</fullName>
    </recommendedName>
</protein>
<reference evidence="15" key="2">
    <citation type="submission" date="2025-08" db="UniProtKB">
        <authorList>
            <consortium name="Ensembl"/>
        </authorList>
    </citation>
    <scope>IDENTIFICATION</scope>
</reference>
<keyword evidence="7" id="KW-0965">Cell junction</keyword>